<proteinExistence type="predicted"/>
<feature type="domain" description="N-acetyltransferase" evidence="3">
    <location>
        <begin position="3"/>
        <end position="166"/>
    </location>
</feature>
<dbReference type="EMBL" id="JBHDIY010000002">
    <property type="protein sequence ID" value="MFL4471333.1"/>
    <property type="molecule type" value="Genomic_DNA"/>
</dbReference>
<evidence type="ECO:0000256" key="2">
    <source>
        <dbReference type="ARBA" id="ARBA00023315"/>
    </source>
</evidence>
<keyword evidence="2 4" id="KW-0012">Acyltransferase</keyword>
<name>A0ABW8V1S3_9RHOB</name>
<dbReference type="Pfam" id="PF00583">
    <property type="entry name" value="Acetyltransf_1"/>
    <property type="match status" value="1"/>
</dbReference>
<dbReference type="InterPro" id="IPR016181">
    <property type="entry name" value="Acyl_CoA_acyltransferase"/>
</dbReference>
<dbReference type="InterPro" id="IPR000182">
    <property type="entry name" value="GNAT_dom"/>
</dbReference>
<evidence type="ECO:0000256" key="1">
    <source>
        <dbReference type="ARBA" id="ARBA00022679"/>
    </source>
</evidence>
<protein>
    <submittedName>
        <fullName evidence="4">GNAT family N-acetyltransferase</fullName>
        <ecNumber evidence="4">2.3.-.-</ecNumber>
    </submittedName>
</protein>
<dbReference type="EC" id="2.3.-.-" evidence="4"/>
<comment type="caution">
    <text evidence="4">The sequence shown here is derived from an EMBL/GenBank/DDBJ whole genome shotgun (WGS) entry which is preliminary data.</text>
</comment>
<dbReference type="PANTHER" id="PTHR43877:SF2">
    <property type="entry name" value="AMINOALKYLPHOSPHONATE N-ACETYLTRANSFERASE-RELATED"/>
    <property type="match status" value="1"/>
</dbReference>
<dbReference type="SUPFAM" id="SSF55729">
    <property type="entry name" value="Acyl-CoA N-acyltransferases (Nat)"/>
    <property type="match status" value="1"/>
</dbReference>
<gene>
    <name evidence="4" type="ORF">ACERZ8_16140</name>
</gene>
<dbReference type="GO" id="GO:0016746">
    <property type="term" value="F:acyltransferase activity"/>
    <property type="evidence" value="ECO:0007669"/>
    <property type="project" value="UniProtKB-KW"/>
</dbReference>
<dbReference type="PROSITE" id="PS51186">
    <property type="entry name" value="GNAT"/>
    <property type="match status" value="1"/>
</dbReference>
<evidence type="ECO:0000259" key="3">
    <source>
        <dbReference type="PROSITE" id="PS51186"/>
    </source>
</evidence>
<dbReference type="Gene3D" id="3.40.630.30">
    <property type="match status" value="1"/>
</dbReference>
<dbReference type="CDD" id="cd04301">
    <property type="entry name" value="NAT_SF"/>
    <property type="match status" value="1"/>
</dbReference>
<organism evidence="4 5">
    <name type="scientific">Tateyamaria armeniaca</name>
    <dbReference type="NCBI Taxonomy" id="2518930"/>
    <lineage>
        <taxon>Bacteria</taxon>
        <taxon>Pseudomonadati</taxon>
        <taxon>Pseudomonadota</taxon>
        <taxon>Alphaproteobacteria</taxon>
        <taxon>Rhodobacterales</taxon>
        <taxon>Roseobacteraceae</taxon>
        <taxon>Tateyamaria</taxon>
    </lineage>
</organism>
<dbReference type="InterPro" id="IPR050832">
    <property type="entry name" value="Bact_Acetyltransf"/>
</dbReference>
<sequence length="169" mass="18684">MTVTIRRATASDNDEIARLCWAYRALLVERSKGLPPVVDAYYATDSYGAMIADLPRIHARPKGDILLAMLEGNVVGCAMYYPLKTPGDTEIKRVFVDPVARGTGAGRALMEAAIQGAHTDGYTRAVLDTIAPLREAITLYERLGFRPCAPFYDPDPDFAPHLRFFEHPL</sequence>
<dbReference type="RefSeq" id="WP_407593172.1">
    <property type="nucleotide sequence ID" value="NZ_JBHDIY010000002.1"/>
</dbReference>
<keyword evidence="5" id="KW-1185">Reference proteome</keyword>
<reference evidence="4 5" key="1">
    <citation type="submission" date="2024-08" db="EMBL/GenBank/DDBJ databases">
        <title>Tateyamaria sp. nov., isolated from marine algae.</title>
        <authorList>
            <person name="Choi B.J."/>
            <person name="Kim J.M."/>
            <person name="Lee J.K."/>
            <person name="Choi D.G."/>
            <person name="Bayburt H."/>
            <person name="Baek J.H."/>
            <person name="Han D.M."/>
            <person name="Jeon C.O."/>
        </authorList>
    </citation>
    <scope>NUCLEOTIDE SEQUENCE [LARGE SCALE GENOMIC DNA]</scope>
    <source>
        <strain evidence="4 5">KMU-156</strain>
    </source>
</reference>
<evidence type="ECO:0000313" key="5">
    <source>
        <dbReference type="Proteomes" id="UP001627408"/>
    </source>
</evidence>
<dbReference type="Proteomes" id="UP001627408">
    <property type="component" value="Unassembled WGS sequence"/>
</dbReference>
<evidence type="ECO:0000313" key="4">
    <source>
        <dbReference type="EMBL" id="MFL4471333.1"/>
    </source>
</evidence>
<dbReference type="PANTHER" id="PTHR43877">
    <property type="entry name" value="AMINOALKYLPHOSPHONATE N-ACETYLTRANSFERASE-RELATED-RELATED"/>
    <property type="match status" value="1"/>
</dbReference>
<keyword evidence="1 4" id="KW-0808">Transferase</keyword>
<accession>A0ABW8V1S3</accession>